<evidence type="ECO:0000313" key="3">
    <source>
        <dbReference type="Proteomes" id="UP000031443"/>
    </source>
</evidence>
<feature type="region of interest" description="Disordered" evidence="1">
    <location>
        <begin position="1"/>
        <end position="45"/>
    </location>
</feature>
<keyword evidence="3" id="KW-1185">Reference proteome</keyword>
<proteinExistence type="predicted"/>
<accession>M7AZU0</accession>
<dbReference type="EMBL" id="KB561900">
    <property type="protein sequence ID" value="EMP28665.1"/>
    <property type="molecule type" value="Genomic_DNA"/>
</dbReference>
<reference evidence="3" key="1">
    <citation type="journal article" date="2013" name="Nat. Genet.">
        <title>The draft genomes of soft-shell turtle and green sea turtle yield insights into the development and evolution of the turtle-specific body plan.</title>
        <authorList>
            <person name="Wang Z."/>
            <person name="Pascual-Anaya J."/>
            <person name="Zadissa A."/>
            <person name="Li W."/>
            <person name="Niimura Y."/>
            <person name="Huang Z."/>
            <person name="Li C."/>
            <person name="White S."/>
            <person name="Xiong Z."/>
            <person name="Fang D."/>
            <person name="Wang B."/>
            <person name="Ming Y."/>
            <person name="Chen Y."/>
            <person name="Zheng Y."/>
            <person name="Kuraku S."/>
            <person name="Pignatelli M."/>
            <person name="Herrero J."/>
            <person name="Beal K."/>
            <person name="Nozawa M."/>
            <person name="Li Q."/>
            <person name="Wang J."/>
            <person name="Zhang H."/>
            <person name="Yu L."/>
            <person name="Shigenobu S."/>
            <person name="Wang J."/>
            <person name="Liu J."/>
            <person name="Flicek P."/>
            <person name="Searle S."/>
            <person name="Wang J."/>
            <person name="Kuratani S."/>
            <person name="Yin Y."/>
            <person name="Aken B."/>
            <person name="Zhang G."/>
            <person name="Irie N."/>
        </authorList>
    </citation>
    <scope>NUCLEOTIDE SEQUENCE [LARGE SCALE GENOMIC DNA]</scope>
</reference>
<gene>
    <name evidence="2" type="ORF">UY3_14240</name>
</gene>
<evidence type="ECO:0000256" key="1">
    <source>
        <dbReference type="SAM" id="MobiDB-lite"/>
    </source>
</evidence>
<name>M7AZU0_CHEMY</name>
<organism evidence="2 3">
    <name type="scientific">Chelonia mydas</name>
    <name type="common">Green sea-turtle</name>
    <name type="synonym">Chelonia agassizi</name>
    <dbReference type="NCBI Taxonomy" id="8469"/>
    <lineage>
        <taxon>Eukaryota</taxon>
        <taxon>Metazoa</taxon>
        <taxon>Chordata</taxon>
        <taxon>Craniata</taxon>
        <taxon>Vertebrata</taxon>
        <taxon>Euteleostomi</taxon>
        <taxon>Archelosauria</taxon>
        <taxon>Testudinata</taxon>
        <taxon>Testudines</taxon>
        <taxon>Cryptodira</taxon>
        <taxon>Durocryptodira</taxon>
        <taxon>Americhelydia</taxon>
        <taxon>Chelonioidea</taxon>
        <taxon>Cheloniidae</taxon>
        <taxon>Chelonia</taxon>
    </lineage>
</organism>
<protein>
    <submittedName>
        <fullName evidence="2">Uncharacterized protein</fullName>
    </submittedName>
</protein>
<evidence type="ECO:0000313" key="2">
    <source>
        <dbReference type="EMBL" id="EMP28665.1"/>
    </source>
</evidence>
<dbReference type="Proteomes" id="UP000031443">
    <property type="component" value="Unassembled WGS sequence"/>
</dbReference>
<dbReference type="AlphaFoldDB" id="M7AZU0"/>
<sequence>MLPARGRAGNDNSCLPAAGAGPDRLPAAEKRDEHPQPPGEEAGLCMQPAASALVQLADSEIYGPQTEREPQVQRGTFLRPVSLAMWTQINAGSVSVPV</sequence>
<feature type="compositionally biased region" description="Basic and acidic residues" evidence="1">
    <location>
        <begin position="26"/>
        <end position="35"/>
    </location>
</feature>